<evidence type="ECO:0000313" key="2">
    <source>
        <dbReference type="Proteomes" id="UP000218334"/>
    </source>
</evidence>
<protein>
    <submittedName>
        <fullName evidence="1">Uncharacterized protein</fullName>
    </submittedName>
</protein>
<sequence length="192" mass="21713">MIDTKIKISYMEGRPKLTKSQGGSQFTLFLESKIKKNVHRASAKQARENSSSIRNAGSRLRWIEGSADKTHHVISDIRVNDRWSDEICHDKALPHVIPAAFIVEVGKPLSSTGRLGKKYDCRRIPGRHDEERWFGAKGWILRLPPLVHIDSAFRVVALRTNKITGMWGTGKIVDKGPERSCYRKVSIPLSDN</sequence>
<gene>
    <name evidence="1" type="ORF">ARMSODRAFT_981685</name>
</gene>
<dbReference type="EMBL" id="KZ293477">
    <property type="protein sequence ID" value="PBK61339.1"/>
    <property type="molecule type" value="Genomic_DNA"/>
</dbReference>
<dbReference type="Proteomes" id="UP000218334">
    <property type="component" value="Unassembled WGS sequence"/>
</dbReference>
<organism evidence="1 2">
    <name type="scientific">Armillaria solidipes</name>
    <dbReference type="NCBI Taxonomy" id="1076256"/>
    <lineage>
        <taxon>Eukaryota</taxon>
        <taxon>Fungi</taxon>
        <taxon>Dikarya</taxon>
        <taxon>Basidiomycota</taxon>
        <taxon>Agaricomycotina</taxon>
        <taxon>Agaricomycetes</taxon>
        <taxon>Agaricomycetidae</taxon>
        <taxon>Agaricales</taxon>
        <taxon>Marasmiineae</taxon>
        <taxon>Physalacriaceae</taxon>
        <taxon>Armillaria</taxon>
    </lineage>
</organism>
<accession>A0A2H3ARC9</accession>
<evidence type="ECO:0000313" key="1">
    <source>
        <dbReference type="EMBL" id="PBK61339.1"/>
    </source>
</evidence>
<proteinExistence type="predicted"/>
<reference evidence="2" key="1">
    <citation type="journal article" date="2017" name="Nat. Ecol. Evol.">
        <title>Genome expansion and lineage-specific genetic innovations in the forest pathogenic fungi Armillaria.</title>
        <authorList>
            <person name="Sipos G."/>
            <person name="Prasanna A.N."/>
            <person name="Walter M.C."/>
            <person name="O'Connor E."/>
            <person name="Balint B."/>
            <person name="Krizsan K."/>
            <person name="Kiss B."/>
            <person name="Hess J."/>
            <person name="Varga T."/>
            <person name="Slot J."/>
            <person name="Riley R."/>
            <person name="Boka B."/>
            <person name="Rigling D."/>
            <person name="Barry K."/>
            <person name="Lee J."/>
            <person name="Mihaltcheva S."/>
            <person name="LaButti K."/>
            <person name="Lipzen A."/>
            <person name="Waldron R."/>
            <person name="Moloney N.M."/>
            <person name="Sperisen C."/>
            <person name="Kredics L."/>
            <person name="Vagvoelgyi C."/>
            <person name="Patrignani A."/>
            <person name="Fitzpatrick D."/>
            <person name="Nagy I."/>
            <person name="Doyle S."/>
            <person name="Anderson J.B."/>
            <person name="Grigoriev I.V."/>
            <person name="Gueldener U."/>
            <person name="Muensterkoetter M."/>
            <person name="Nagy L.G."/>
        </authorList>
    </citation>
    <scope>NUCLEOTIDE SEQUENCE [LARGE SCALE GENOMIC DNA]</scope>
    <source>
        <strain evidence="2">28-4</strain>
    </source>
</reference>
<name>A0A2H3ARC9_9AGAR</name>
<dbReference type="AlphaFoldDB" id="A0A2H3ARC9"/>
<keyword evidence="2" id="KW-1185">Reference proteome</keyword>